<organism evidence="6 7">
    <name type="scientific">Paenibacillus nasutitermitis</name>
    <dbReference type="NCBI Taxonomy" id="1652958"/>
    <lineage>
        <taxon>Bacteria</taxon>
        <taxon>Bacillati</taxon>
        <taxon>Bacillota</taxon>
        <taxon>Bacilli</taxon>
        <taxon>Bacillales</taxon>
        <taxon>Paenibacillaceae</taxon>
        <taxon>Paenibacillus</taxon>
    </lineage>
</organism>
<evidence type="ECO:0000256" key="2">
    <source>
        <dbReference type="ARBA" id="ARBA00022723"/>
    </source>
</evidence>
<evidence type="ECO:0000256" key="1">
    <source>
        <dbReference type="ARBA" id="ARBA00022485"/>
    </source>
</evidence>
<dbReference type="Gene3D" id="3.50.50.60">
    <property type="entry name" value="FAD/NAD(P)-binding domain"/>
    <property type="match status" value="1"/>
</dbReference>
<evidence type="ECO:0000313" key="7">
    <source>
        <dbReference type="Proteomes" id="UP000612456"/>
    </source>
</evidence>
<evidence type="ECO:0000313" key="6">
    <source>
        <dbReference type="EMBL" id="GGD47026.1"/>
    </source>
</evidence>
<dbReference type="Pfam" id="PF12831">
    <property type="entry name" value="FAD_oxidored"/>
    <property type="match status" value="1"/>
</dbReference>
<name>A0A917DKU2_9BACL</name>
<dbReference type="Proteomes" id="UP000612456">
    <property type="component" value="Unassembled WGS sequence"/>
</dbReference>
<dbReference type="PANTHER" id="PTHR43498:SF1">
    <property type="entry name" value="COB--COM HETERODISULFIDE REDUCTASE IRON-SULFUR SUBUNIT A"/>
    <property type="match status" value="1"/>
</dbReference>
<dbReference type="RefSeq" id="WP_188988043.1">
    <property type="nucleotide sequence ID" value="NZ_BMHP01000001.1"/>
</dbReference>
<evidence type="ECO:0000256" key="5">
    <source>
        <dbReference type="ARBA" id="ARBA00023014"/>
    </source>
</evidence>
<keyword evidence="2" id="KW-0479">Metal-binding</keyword>
<dbReference type="InterPro" id="IPR036188">
    <property type="entry name" value="FAD/NAD-bd_sf"/>
</dbReference>
<dbReference type="PANTHER" id="PTHR43498">
    <property type="entry name" value="FERREDOXIN:COB-COM HETERODISULFIDE REDUCTASE SUBUNIT A"/>
    <property type="match status" value="1"/>
</dbReference>
<dbReference type="SUPFAM" id="SSF51905">
    <property type="entry name" value="FAD/NAD(P)-binding domain"/>
    <property type="match status" value="1"/>
</dbReference>
<protein>
    <recommendedName>
        <fullName evidence="8">FAD-dependent oxidoreductase</fullName>
    </recommendedName>
</protein>
<reference evidence="6" key="1">
    <citation type="journal article" date="2014" name="Int. J. Syst. Evol. Microbiol.">
        <title>Complete genome sequence of Corynebacterium casei LMG S-19264T (=DSM 44701T), isolated from a smear-ripened cheese.</title>
        <authorList>
            <consortium name="US DOE Joint Genome Institute (JGI-PGF)"/>
            <person name="Walter F."/>
            <person name="Albersmeier A."/>
            <person name="Kalinowski J."/>
            <person name="Ruckert C."/>
        </authorList>
    </citation>
    <scope>NUCLEOTIDE SEQUENCE</scope>
    <source>
        <strain evidence="6">CGMCC 1.15178</strain>
    </source>
</reference>
<evidence type="ECO:0008006" key="8">
    <source>
        <dbReference type="Google" id="ProtNLM"/>
    </source>
</evidence>
<dbReference type="GO" id="GO:0046872">
    <property type="term" value="F:metal ion binding"/>
    <property type="evidence" value="ECO:0007669"/>
    <property type="project" value="UniProtKB-KW"/>
</dbReference>
<keyword evidence="1" id="KW-0004">4Fe-4S</keyword>
<reference evidence="6" key="2">
    <citation type="submission" date="2020-09" db="EMBL/GenBank/DDBJ databases">
        <authorList>
            <person name="Sun Q."/>
            <person name="Zhou Y."/>
        </authorList>
    </citation>
    <scope>NUCLEOTIDE SEQUENCE</scope>
    <source>
        <strain evidence="6">CGMCC 1.15178</strain>
    </source>
</reference>
<gene>
    <name evidence="6" type="ORF">GCM10010911_00700</name>
</gene>
<keyword evidence="4" id="KW-0408">Iron</keyword>
<dbReference type="AlphaFoldDB" id="A0A917DKU2"/>
<evidence type="ECO:0000256" key="4">
    <source>
        <dbReference type="ARBA" id="ARBA00023004"/>
    </source>
</evidence>
<dbReference type="GO" id="GO:0016491">
    <property type="term" value="F:oxidoreductase activity"/>
    <property type="evidence" value="ECO:0007669"/>
    <property type="project" value="UniProtKB-KW"/>
</dbReference>
<keyword evidence="5" id="KW-0411">Iron-sulfur</keyword>
<keyword evidence="7" id="KW-1185">Reference proteome</keyword>
<dbReference type="InterPro" id="IPR039650">
    <property type="entry name" value="HdrA-like"/>
</dbReference>
<comment type="caution">
    <text evidence="6">The sequence shown here is derived from an EMBL/GenBank/DDBJ whole genome shotgun (WGS) entry which is preliminary data.</text>
</comment>
<sequence length="337" mass="36789">MNGTTYDAIVIGGGITGASAARTIASEGLRVALIEPTGTLGREITRAYNNFARLTEYVEQSPSIYEFMNELKSRKGWFEGQLDPTVAALALDEWLASYPVDVYFHVWPSRLLTDRRRVTGLEAASKSGRASISASRVIDASRHGKIARTKFASVKPNHELSLIHLIYNGISGPCPQELSIDLPGEGKIQVSCRPTFWKNEWRVTLVVHRMMEREDWLLLLDGLLPVLHVRIPELRSGVLAYLADDGWSVPDAWLSPARASSDSASGTGIIAGSIISPDVDGIVDVPASMLRNAEAADGLYLAGPWLEGYPFDPRQEELAIVNAFLLGDMVGRMAAGR</sequence>
<dbReference type="GO" id="GO:0051539">
    <property type="term" value="F:4 iron, 4 sulfur cluster binding"/>
    <property type="evidence" value="ECO:0007669"/>
    <property type="project" value="UniProtKB-KW"/>
</dbReference>
<proteinExistence type="predicted"/>
<accession>A0A917DKU2</accession>
<keyword evidence="3" id="KW-0560">Oxidoreductase</keyword>
<evidence type="ECO:0000256" key="3">
    <source>
        <dbReference type="ARBA" id="ARBA00023002"/>
    </source>
</evidence>
<dbReference type="EMBL" id="BMHP01000001">
    <property type="protein sequence ID" value="GGD47026.1"/>
    <property type="molecule type" value="Genomic_DNA"/>
</dbReference>